<evidence type="ECO:0000256" key="1">
    <source>
        <dbReference type="ARBA" id="ARBA00004141"/>
    </source>
</evidence>
<evidence type="ECO:0000256" key="7">
    <source>
        <dbReference type="SAM" id="Phobius"/>
    </source>
</evidence>
<dbReference type="Gene3D" id="1.20.1250.20">
    <property type="entry name" value="MFS general substrate transporter like domains"/>
    <property type="match status" value="1"/>
</dbReference>
<comment type="subcellular location">
    <subcellularLocation>
        <location evidence="1">Membrane</location>
        <topology evidence="1">Multi-pass membrane protein</topology>
    </subcellularLocation>
</comment>
<dbReference type="InterPro" id="IPR036259">
    <property type="entry name" value="MFS_trans_sf"/>
</dbReference>
<feature type="transmembrane region" description="Helical" evidence="7">
    <location>
        <begin position="378"/>
        <end position="397"/>
    </location>
</feature>
<evidence type="ECO:0000256" key="5">
    <source>
        <dbReference type="ARBA" id="ARBA00023136"/>
    </source>
</evidence>
<dbReference type="OrthoDB" id="3561359at2759"/>
<evidence type="ECO:0000256" key="4">
    <source>
        <dbReference type="ARBA" id="ARBA00022989"/>
    </source>
</evidence>
<dbReference type="CDD" id="cd17323">
    <property type="entry name" value="MFS_Tpo1_MDR_like"/>
    <property type="match status" value="1"/>
</dbReference>
<feature type="non-terminal residue" evidence="9">
    <location>
        <position position="506"/>
    </location>
</feature>
<comment type="caution">
    <text evidence="9">The sequence shown here is derived from an EMBL/GenBank/DDBJ whole genome shotgun (WGS) entry which is preliminary data.</text>
</comment>
<feature type="transmembrane region" description="Helical" evidence="7">
    <location>
        <begin position="157"/>
        <end position="179"/>
    </location>
</feature>
<feature type="non-terminal residue" evidence="9">
    <location>
        <position position="1"/>
    </location>
</feature>
<dbReference type="EMBL" id="NCSJ02000098">
    <property type="protein sequence ID" value="RFU30529.1"/>
    <property type="molecule type" value="Genomic_DNA"/>
</dbReference>
<name>A0A3E2HAU2_SCYLI</name>
<evidence type="ECO:0000256" key="3">
    <source>
        <dbReference type="ARBA" id="ARBA00022692"/>
    </source>
</evidence>
<evidence type="ECO:0000259" key="8">
    <source>
        <dbReference type="PROSITE" id="PS50850"/>
    </source>
</evidence>
<proteinExistence type="inferred from homology"/>
<dbReference type="SUPFAM" id="SSF103473">
    <property type="entry name" value="MFS general substrate transporter"/>
    <property type="match status" value="1"/>
</dbReference>
<evidence type="ECO:0000313" key="9">
    <source>
        <dbReference type="EMBL" id="RFU30529.1"/>
    </source>
</evidence>
<feature type="transmembrane region" description="Helical" evidence="7">
    <location>
        <begin position="128"/>
        <end position="145"/>
    </location>
</feature>
<keyword evidence="4 7" id="KW-1133">Transmembrane helix</keyword>
<dbReference type="OMA" id="KWFYVAV"/>
<dbReference type="GO" id="GO:0022857">
    <property type="term" value="F:transmembrane transporter activity"/>
    <property type="evidence" value="ECO:0007669"/>
    <property type="project" value="InterPro"/>
</dbReference>
<dbReference type="PANTHER" id="PTHR23502">
    <property type="entry name" value="MAJOR FACILITATOR SUPERFAMILY"/>
    <property type="match status" value="1"/>
</dbReference>
<feature type="transmembrane region" description="Helical" evidence="7">
    <location>
        <begin position="327"/>
        <end position="351"/>
    </location>
</feature>
<dbReference type="FunFam" id="1.20.1250.20:FF:000082">
    <property type="entry name" value="MFS multidrug transporter, putative"/>
    <property type="match status" value="1"/>
</dbReference>
<gene>
    <name evidence="9" type="ORF">B7463_g5826</name>
</gene>
<comment type="similarity">
    <text evidence="2">Belongs to the major facilitator superfamily.</text>
</comment>
<accession>A0A3E2HAU2</accession>
<feature type="transmembrane region" description="Helical" evidence="7">
    <location>
        <begin position="96"/>
        <end position="116"/>
    </location>
</feature>
<dbReference type="PROSITE" id="PS50850">
    <property type="entry name" value="MFS"/>
    <property type="match status" value="1"/>
</dbReference>
<reference evidence="9 10" key="1">
    <citation type="submission" date="2018-05" db="EMBL/GenBank/DDBJ databases">
        <title>Draft genome sequence of Scytalidium lignicola DSM 105466, a ubiquitous saprotrophic fungus.</title>
        <authorList>
            <person name="Buettner E."/>
            <person name="Gebauer A.M."/>
            <person name="Hofrichter M."/>
            <person name="Liers C."/>
            <person name="Kellner H."/>
        </authorList>
    </citation>
    <scope>NUCLEOTIDE SEQUENCE [LARGE SCALE GENOMIC DNA]</scope>
    <source>
        <strain evidence="9 10">DSM 105466</strain>
    </source>
</reference>
<evidence type="ECO:0000313" key="10">
    <source>
        <dbReference type="Proteomes" id="UP000258309"/>
    </source>
</evidence>
<protein>
    <recommendedName>
        <fullName evidence="8">Major facilitator superfamily (MFS) profile domain-containing protein</fullName>
    </recommendedName>
</protein>
<dbReference type="Proteomes" id="UP000258309">
    <property type="component" value="Unassembled WGS sequence"/>
</dbReference>
<sequence>MSSDENERELKASTESDTTNSPKIICDEEKPQEPVPSFLVGWDGDNDPLDPRTFSPVRKWFYVAVVAVGSLLVTAASSLYTSCYEQLIKEFRCSQEIANLGLSLYVLGLGIGPLVFSPLSEFYGRRPIYLTSTVFFLIWLIPCAVAQNIQTLLVARFLNGVSGSAFLAVAGGTVVDLFIPQQLLLPMTVFTGAPFIGPALGPLIGGFINSFTTWRWSFYVLLIWTGVILVCVLFVPETFHPILLSKKAATLRESTNNNAYHSASEVTRASKTLSQALLTSLYVPFQLLFLDPMILALSTYTSLLQGILYLFFGAFPLVFGTNHGFNLWQIGLTFLGLLIGNFIACLCNPLWHKNWMGLIRKMKEKHGAEYKPEPELRLPPAMVGSVLVTVGLFWFAWTTYSSVHWIVLIIATIFFSTGLFFVFQGIWTFLVAAYPKHAASSMAVNTTTRCIFAAAFPLFTDQMFNNLGFQWASSLLAFLTLAMLPFPYIFFRYGKDLRARSKLALG</sequence>
<dbReference type="PANTHER" id="PTHR23502:SF7">
    <property type="entry name" value="DRUG_PROTON ANTIPORTER YHK8-RELATED"/>
    <property type="match status" value="1"/>
</dbReference>
<keyword evidence="3 7" id="KW-0812">Transmembrane</keyword>
<evidence type="ECO:0000256" key="2">
    <source>
        <dbReference type="ARBA" id="ARBA00008335"/>
    </source>
</evidence>
<evidence type="ECO:0000256" key="6">
    <source>
        <dbReference type="SAM" id="MobiDB-lite"/>
    </source>
</evidence>
<feature type="transmembrane region" description="Helical" evidence="7">
    <location>
        <begin position="60"/>
        <end position="84"/>
    </location>
</feature>
<feature type="transmembrane region" description="Helical" evidence="7">
    <location>
        <begin position="403"/>
        <end position="430"/>
    </location>
</feature>
<feature type="region of interest" description="Disordered" evidence="6">
    <location>
        <begin position="1"/>
        <end position="32"/>
    </location>
</feature>
<dbReference type="STRING" id="5539.A0A3E2HAU2"/>
<organism evidence="9 10">
    <name type="scientific">Scytalidium lignicola</name>
    <name type="common">Hyphomycete</name>
    <dbReference type="NCBI Taxonomy" id="5539"/>
    <lineage>
        <taxon>Eukaryota</taxon>
        <taxon>Fungi</taxon>
        <taxon>Dikarya</taxon>
        <taxon>Ascomycota</taxon>
        <taxon>Pezizomycotina</taxon>
        <taxon>Leotiomycetes</taxon>
        <taxon>Leotiomycetes incertae sedis</taxon>
        <taxon>Scytalidium</taxon>
    </lineage>
</organism>
<dbReference type="GO" id="GO:0005886">
    <property type="term" value="C:plasma membrane"/>
    <property type="evidence" value="ECO:0007669"/>
    <property type="project" value="TreeGrafter"/>
</dbReference>
<dbReference type="AlphaFoldDB" id="A0A3E2HAU2"/>
<feature type="transmembrane region" description="Helical" evidence="7">
    <location>
        <begin position="185"/>
        <end position="204"/>
    </location>
</feature>
<dbReference type="InterPro" id="IPR020846">
    <property type="entry name" value="MFS_dom"/>
</dbReference>
<dbReference type="Pfam" id="PF07690">
    <property type="entry name" value="MFS_1"/>
    <property type="match status" value="1"/>
</dbReference>
<feature type="transmembrane region" description="Helical" evidence="7">
    <location>
        <begin position="216"/>
        <end position="235"/>
    </location>
</feature>
<dbReference type="InterPro" id="IPR011701">
    <property type="entry name" value="MFS"/>
</dbReference>
<keyword evidence="10" id="KW-1185">Reference proteome</keyword>
<feature type="transmembrane region" description="Helical" evidence="7">
    <location>
        <begin position="471"/>
        <end position="491"/>
    </location>
</feature>
<keyword evidence="5 7" id="KW-0472">Membrane</keyword>
<feature type="domain" description="Major facilitator superfamily (MFS) profile" evidence="8">
    <location>
        <begin position="62"/>
        <end position="497"/>
    </location>
</feature>
<feature type="transmembrane region" description="Helical" evidence="7">
    <location>
        <begin position="302"/>
        <end position="321"/>
    </location>
</feature>